<gene>
    <name evidence="1" type="ORF">NBR_LOCUS1556</name>
</gene>
<dbReference type="AlphaFoldDB" id="A0A0N4XGA3"/>
<dbReference type="WBParaSite" id="NBR_0000155501-mRNA-1">
    <property type="protein sequence ID" value="NBR_0000155501-mRNA-1"/>
    <property type="gene ID" value="NBR_0000155501"/>
</dbReference>
<reference evidence="1 2" key="2">
    <citation type="submission" date="2018-11" db="EMBL/GenBank/DDBJ databases">
        <authorList>
            <consortium name="Pathogen Informatics"/>
        </authorList>
    </citation>
    <scope>NUCLEOTIDE SEQUENCE [LARGE SCALE GENOMIC DNA]</scope>
</reference>
<sequence length="118" mass="13515">MATATDRHVEMCDLVIVDGEISDEMSGFSPVWSYFIRKKFSLNVESLLVVQYLNDRMELAYYRNVANNIKTINFTAVVNRWPDGDDPYPSASNLASELCCCEVFPLYSNLNVTRRAFK</sequence>
<reference evidence="3" key="1">
    <citation type="submission" date="2017-02" db="UniProtKB">
        <authorList>
            <consortium name="WormBaseParasite"/>
        </authorList>
    </citation>
    <scope>IDENTIFICATION</scope>
</reference>
<proteinExistence type="predicted"/>
<protein>
    <submittedName>
        <fullName evidence="3">DUF223 domain-containing protein</fullName>
    </submittedName>
</protein>
<evidence type="ECO:0000313" key="2">
    <source>
        <dbReference type="Proteomes" id="UP000271162"/>
    </source>
</evidence>
<keyword evidence="2" id="KW-1185">Reference proteome</keyword>
<name>A0A0N4XGA3_NIPBR</name>
<evidence type="ECO:0000313" key="1">
    <source>
        <dbReference type="EMBL" id="VDL65071.1"/>
    </source>
</evidence>
<dbReference type="EMBL" id="UYSL01001299">
    <property type="protein sequence ID" value="VDL65071.1"/>
    <property type="molecule type" value="Genomic_DNA"/>
</dbReference>
<accession>A0A0N4XGA3</accession>
<organism evidence="3">
    <name type="scientific">Nippostrongylus brasiliensis</name>
    <name type="common">Rat hookworm</name>
    <dbReference type="NCBI Taxonomy" id="27835"/>
    <lineage>
        <taxon>Eukaryota</taxon>
        <taxon>Metazoa</taxon>
        <taxon>Ecdysozoa</taxon>
        <taxon>Nematoda</taxon>
        <taxon>Chromadorea</taxon>
        <taxon>Rhabditida</taxon>
        <taxon>Rhabditina</taxon>
        <taxon>Rhabditomorpha</taxon>
        <taxon>Strongyloidea</taxon>
        <taxon>Heligmosomidae</taxon>
        <taxon>Nippostrongylus</taxon>
    </lineage>
</organism>
<evidence type="ECO:0000313" key="3">
    <source>
        <dbReference type="WBParaSite" id="NBR_0000155501-mRNA-1"/>
    </source>
</evidence>
<dbReference type="Proteomes" id="UP000271162">
    <property type="component" value="Unassembled WGS sequence"/>
</dbReference>